<evidence type="ECO:0000313" key="1">
    <source>
        <dbReference type="EMBL" id="QHT77852.1"/>
    </source>
</evidence>
<sequence>MTEYEQNRINTIIEELSQYTLGGKYDGLSDFSIKSSIINEPNFYKNVTEVAKVLPLIYNPAKTTKSNITQEGKHATERIMRETGYKLLLPDGSEDFQRIFYNIGYLSREFFIISMVYTGFNYVVRDGDVYFRAKHNPTIDKIVKSTIAINIQTENIQNFKILLHIDTQPQLNKHYATKISKSNDKINKIARKIETLKK</sequence>
<dbReference type="AlphaFoldDB" id="A0A6C0HB60"/>
<organism evidence="1">
    <name type="scientific">viral metagenome</name>
    <dbReference type="NCBI Taxonomy" id="1070528"/>
    <lineage>
        <taxon>unclassified sequences</taxon>
        <taxon>metagenomes</taxon>
        <taxon>organismal metagenomes</taxon>
    </lineage>
</organism>
<accession>A0A6C0HB60</accession>
<dbReference type="EMBL" id="MN739922">
    <property type="protein sequence ID" value="QHT77852.1"/>
    <property type="molecule type" value="Genomic_DNA"/>
</dbReference>
<protein>
    <submittedName>
        <fullName evidence="1">Uncharacterized protein</fullName>
    </submittedName>
</protein>
<reference evidence="1" key="1">
    <citation type="journal article" date="2020" name="Nature">
        <title>Giant virus diversity and host interactions through global metagenomics.</title>
        <authorList>
            <person name="Schulz F."/>
            <person name="Roux S."/>
            <person name="Paez-Espino D."/>
            <person name="Jungbluth S."/>
            <person name="Walsh D.A."/>
            <person name="Denef V.J."/>
            <person name="McMahon K.D."/>
            <person name="Konstantinidis K.T."/>
            <person name="Eloe-Fadrosh E.A."/>
            <person name="Kyrpides N.C."/>
            <person name="Woyke T."/>
        </authorList>
    </citation>
    <scope>NUCLEOTIDE SEQUENCE</scope>
    <source>
        <strain evidence="1">GVMAG-M-3300023179-90</strain>
    </source>
</reference>
<name>A0A6C0HB60_9ZZZZ</name>
<proteinExistence type="predicted"/>